<sequence length="106" mass="11307">MALNGFDGIGAFGGNLGILGMGLNGANIGLGGINLGCCIDPCNQINLNIPACEIAQSCDLPQMCDAQPIIVNQDIPVPRPVVVRKQTVPIPFLPYCRRTKRGYPKW</sequence>
<organism evidence="1 2">
    <name type="scientific">Brachionus plicatilis</name>
    <name type="common">Marine rotifer</name>
    <name type="synonym">Brachionus muelleri</name>
    <dbReference type="NCBI Taxonomy" id="10195"/>
    <lineage>
        <taxon>Eukaryota</taxon>
        <taxon>Metazoa</taxon>
        <taxon>Spiralia</taxon>
        <taxon>Gnathifera</taxon>
        <taxon>Rotifera</taxon>
        <taxon>Eurotatoria</taxon>
        <taxon>Monogononta</taxon>
        <taxon>Pseudotrocha</taxon>
        <taxon>Ploima</taxon>
        <taxon>Brachionidae</taxon>
        <taxon>Brachionus</taxon>
    </lineage>
</organism>
<reference evidence="1 2" key="1">
    <citation type="journal article" date="2018" name="Sci. Rep.">
        <title>Genomic signatures of local adaptation to the degree of environmental predictability in rotifers.</title>
        <authorList>
            <person name="Franch-Gras L."/>
            <person name="Hahn C."/>
            <person name="Garcia-Roger E.M."/>
            <person name="Carmona M.J."/>
            <person name="Serra M."/>
            <person name="Gomez A."/>
        </authorList>
    </citation>
    <scope>NUCLEOTIDE SEQUENCE [LARGE SCALE GENOMIC DNA]</scope>
    <source>
        <strain evidence="1">HYR1</strain>
    </source>
</reference>
<comment type="caution">
    <text evidence="1">The sequence shown here is derived from an EMBL/GenBank/DDBJ whole genome shotgun (WGS) entry which is preliminary data.</text>
</comment>
<proteinExistence type="predicted"/>
<protein>
    <submittedName>
        <fullName evidence="1">Uncharacterized protein</fullName>
    </submittedName>
</protein>
<gene>
    <name evidence="1" type="ORF">BpHYR1_008155</name>
</gene>
<dbReference type="OrthoDB" id="10445168at2759"/>
<evidence type="ECO:0000313" key="2">
    <source>
        <dbReference type="Proteomes" id="UP000276133"/>
    </source>
</evidence>
<dbReference type="AlphaFoldDB" id="A0A3M7PS65"/>
<accession>A0A3M7PS65</accession>
<name>A0A3M7PS65_BRAPC</name>
<evidence type="ECO:0000313" key="1">
    <source>
        <dbReference type="EMBL" id="RNA01625.1"/>
    </source>
</evidence>
<dbReference type="Proteomes" id="UP000276133">
    <property type="component" value="Unassembled WGS sequence"/>
</dbReference>
<keyword evidence="2" id="KW-1185">Reference proteome</keyword>
<dbReference type="EMBL" id="REGN01009234">
    <property type="protein sequence ID" value="RNA01625.1"/>
    <property type="molecule type" value="Genomic_DNA"/>
</dbReference>